<keyword evidence="7" id="KW-0067">ATP-binding</keyword>
<gene>
    <name evidence="12" type="ORF">HK097_009478</name>
</gene>
<evidence type="ECO:0000256" key="10">
    <source>
        <dbReference type="ARBA" id="ARBA00048116"/>
    </source>
</evidence>
<dbReference type="SUPFAM" id="SSF52540">
    <property type="entry name" value="P-loop containing nucleoside triphosphate hydrolases"/>
    <property type="match status" value="4"/>
</dbReference>
<dbReference type="PROSITE" id="PS00113">
    <property type="entry name" value="ADENYLATE_KINASE"/>
    <property type="match status" value="4"/>
</dbReference>
<feature type="compositionally biased region" description="Pro residues" evidence="11">
    <location>
        <begin position="763"/>
        <end position="780"/>
    </location>
</feature>
<dbReference type="PRINTS" id="PR00094">
    <property type="entry name" value="ADENYLTKNASE"/>
</dbReference>
<evidence type="ECO:0000313" key="12">
    <source>
        <dbReference type="EMBL" id="KAJ3055737.1"/>
    </source>
</evidence>
<name>A0AAD5SIG6_9FUNG</name>
<dbReference type="NCBIfam" id="TIGR01359">
    <property type="entry name" value="UMP_CMP_kin_fam"/>
    <property type="match status" value="2"/>
</dbReference>
<evidence type="ECO:0000256" key="6">
    <source>
        <dbReference type="ARBA" id="ARBA00022777"/>
    </source>
</evidence>
<evidence type="ECO:0000256" key="1">
    <source>
        <dbReference type="ARBA" id="ARBA00004496"/>
    </source>
</evidence>
<comment type="subcellular location">
    <subcellularLocation>
        <location evidence="1">Cytoplasm</location>
    </subcellularLocation>
</comment>
<dbReference type="SUPFAM" id="SSF47391">
    <property type="entry name" value="Dimerization-anchoring domain of cAMP-dependent PK regulatory subunit"/>
    <property type="match status" value="1"/>
</dbReference>
<feature type="region of interest" description="Disordered" evidence="11">
    <location>
        <begin position="756"/>
        <end position="793"/>
    </location>
</feature>
<dbReference type="InterPro" id="IPR033690">
    <property type="entry name" value="Adenylat_kinase_CS"/>
</dbReference>
<dbReference type="InterPro" id="IPR027417">
    <property type="entry name" value="P-loop_NTPase"/>
</dbReference>
<comment type="caution">
    <text evidence="12">The sequence shown here is derived from an EMBL/GenBank/DDBJ whole genome shotgun (WGS) entry which is preliminary data.</text>
</comment>
<dbReference type="CDD" id="cd01428">
    <property type="entry name" value="ADK"/>
    <property type="match status" value="4"/>
</dbReference>
<sequence length="1165" mass="127854">MSRKEPDVRHAHHAPSNDVLGTAAGEAQPEHDTTETQLEARNYFERKHINQILESIVTGLTFTKPDDPLSYIEDCVHSIRKGNLLSPGKSSKLHWDLFIAPPQKEAPPGPLRSSSRQQGKVPPLRNKKLAPIPQPSSKQLPGNVIIMPEVSSKPIVSKKGGVGAGGKGEGGAGGKAGGVAKQQSVGDGLATESDGLSLRQAEGKPHPQALHLMATPSALDLATAQENQTSEVTRPVTGRMTAYKTIPPISHADEGVMGREGSAALRSGEALRGGKKTGTGTGGEEGHGAGKVEEVSTSEKLGQQEEALAAPVFKGPAWDNVVFVLGGPGCGKGTNCVRIAKDFNYSHLSAGDLLRDEVATGSDLGKELDAMMKEGKIVPMQVTLRLLHRAMLATDDADGFLIDGFPRQLDQAEAFERLITPCKFVLYFECTEELLEKRLLERGKTSGRADDNMATIKKRFRTFVETSLPVVKRFEEAGKCITISSEPPMEEVYANVKKHFEKVEPLYHNNVVFVLGGPGSGKGTQCLKLKDEFHLTHLSSGDLLRAEIEKGSDIGRDAEELMKEGKMVPTTVILGLIRKAMEENMDTPGFLIDGFPRAMDQAHLFEQMIGPPRAVLYFHCPLEVLEQRLLDRGKTSGRVDDNLETIKKRFRTFEELSMGVVEHYKGRGKCVQVSSEESVEKVYEIARQLFIPPSPVNHPNVVFVLGGPGCGKGTQCKRLATDFQLNHVSTGDLLRAEVEQGTHYGKMVERAMAEGGLAGNKPPSLPPPPLNSESPTPPPSLHKKHKKEKEKPKSLAEFIPLPAISNPPKRRKIRDDLVDFRTKLLCFSSGWQDIVMDLLNTDIVKRYQDYGFLIDGFPRAIDQALEFERVIGKPRTVLYFQAPFSTLEQRLLSRAKSSGRADDKHDIIMQRFKTFKDESLAVVRYYRRSGVLKKIPATGSIQEVYDSAKEVMGSLPPVVEGSKPRTAKPKTAKGREGLPFDGESLVFVLGGPGSGKGTQCARIVETLGWAHLSTGDLLRDEVKKGSELGKQLEADMREGKMVPLSITMDLLKSAMESQRGKPGFLIDGFPRTMEQAELFEKSIGHCTFVLFFSCPNEILTQRLLKRGETSGRADDNLESIGKRLKTFEEMSLPVVQHFGKDGRVREVKAEGDVEDITRNTLKQFE</sequence>
<keyword evidence="13" id="KW-1185">Reference proteome</keyword>
<feature type="region of interest" description="Disordered" evidence="11">
    <location>
        <begin position="265"/>
        <end position="291"/>
    </location>
</feature>
<keyword evidence="8" id="KW-0665">Pyrimidine biosynthesis</keyword>
<accession>A0AAD5SIG6</accession>
<feature type="compositionally biased region" description="Gly residues" evidence="11">
    <location>
        <begin position="160"/>
        <end position="177"/>
    </location>
</feature>
<evidence type="ECO:0000256" key="4">
    <source>
        <dbReference type="ARBA" id="ARBA00022679"/>
    </source>
</evidence>
<evidence type="ECO:0000256" key="2">
    <source>
        <dbReference type="ARBA" id="ARBA00012955"/>
    </source>
</evidence>
<comment type="catalytic activity">
    <reaction evidence="10">
        <text>UMP + ATP = UDP + ADP</text>
        <dbReference type="Rhea" id="RHEA:24400"/>
        <dbReference type="ChEBI" id="CHEBI:30616"/>
        <dbReference type="ChEBI" id="CHEBI:57865"/>
        <dbReference type="ChEBI" id="CHEBI:58223"/>
        <dbReference type="ChEBI" id="CHEBI:456216"/>
        <dbReference type="EC" id="2.7.4.14"/>
    </reaction>
</comment>
<proteinExistence type="inferred from homology"/>
<protein>
    <recommendedName>
        <fullName evidence="2">adenylate kinase</fullName>
        <ecNumber evidence="2">2.7.4.3</ecNumber>
    </recommendedName>
</protein>
<keyword evidence="3" id="KW-0963">Cytoplasm</keyword>
<keyword evidence="6" id="KW-0418">Kinase</keyword>
<evidence type="ECO:0000256" key="8">
    <source>
        <dbReference type="ARBA" id="ARBA00022975"/>
    </source>
</evidence>
<evidence type="ECO:0000256" key="7">
    <source>
        <dbReference type="ARBA" id="ARBA00022840"/>
    </source>
</evidence>
<organism evidence="12 13">
    <name type="scientific">Rhizophlyctis rosea</name>
    <dbReference type="NCBI Taxonomy" id="64517"/>
    <lineage>
        <taxon>Eukaryota</taxon>
        <taxon>Fungi</taxon>
        <taxon>Fungi incertae sedis</taxon>
        <taxon>Chytridiomycota</taxon>
        <taxon>Chytridiomycota incertae sedis</taxon>
        <taxon>Chytridiomycetes</taxon>
        <taxon>Rhizophlyctidales</taxon>
        <taxon>Rhizophlyctidaceae</taxon>
        <taxon>Rhizophlyctis</taxon>
    </lineage>
</organism>
<evidence type="ECO:0000256" key="5">
    <source>
        <dbReference type="ARBA" id="ARBA00022741"/>
    </source>
</evidence>
<keyword evidence="4" id="KW-0808">Transferase</keyword>
<dbReference type="GO" id="GO:0004017">
    <property type="term" value="F:AMP kinase activity"/>
    <property type="evidence" value="ECO:0007669"/>
    <property type="project" value="UniProtKB-EC"/>
</dbReference>
<evidence type="ECO:0000313" key="13">
    <source>
        <dbReference type="Proteomes" id="UP001212841"/>
    </source>
</evidence>
<feature type="region of interest" description="Disordered" evidence="11">
    <location>
        <begin position="955"/>
        <end position="975"/>
    </location>
</feature>
<dbReference type="FunFam" id="3.40.50.300:FF:000315">
    <property type="entry name" value="Adenylate kinase 1"/>
    <property type="match status" value="2"/>
</dbReference>
<dbReference type="Proteomes" id="UP001212841">
    <property type="component" value="Unassembled WGS sequence"/>
</dbReference>
<evidence type="ECO:0000256" key="11">
    <source>
        <dbReference type="SAM" id="MobiDB-lite"/>
    </source>
</evidence>
<dbReference type="Gene3D" id="3.40.50.300">
    <property type="entry name" value="P-loop containing nucleotide triphosphate hydrolases"/>
    <property type="match status" value="4"/>
</dbReference>
<dbReference type="HAMAP" id="MF_00235">
    <property type="entry name" value="Adenylate_kinase_Adk"/>
    <property type="match status" value="4"/>
</dbReference>
<dbReference type="GO" id="GO:0006221">
    <property type="term" value="P:pyrimidine nucleotide biosynthetic process"/>
    <property type="evidence" value="ECO:0007669"/>
    <property type="project" value="UniProtKB-KW"/>
</dbReference>
<dbReference type="InterPro" id="IPR000850">
    <property type="entry name" value="Adenylat/UMP-CMP_kin"/>
</dbReference>
<dbReference type="InterPro" id="IPR006266">
    <property type="entry name" value="UMP_CMP_kinase"/>
</dbReference>
<dbReference type="GO" id="GO:0005737">
    <property type="term" value="C:cytoplasm"/>
    <property type="evidence" value="ECO:0007669"/>
    <property type="project" value="UniProtKB-SubCell"/>
</dbReference>
<feature type="region of interest" description="Disordered" evidence="11">
    <location>
        <begin position="1"/>
        <end position="35"/>
    </location>
</feature>
<evidence type="ECO:0000256" key="3">
    <source>
        <dbReference type="ARBA" id="ARBA00022490"/>
    </source>
</evidence>
<keyword evidence="5" id="KW-0547">Nucleotide-binding</keyword>
<keyword evidence="9" id="KW-0539">Nucleus</keyword>
<dbReference type="GO" id="GO:0006207">
    <property type="term" value="P:'de novo' pyrimidine nucleobase biosynthetic process"/>
    <property type="evidence" value="ECO:0007669"/>
    <property type="project" value="InterPro"/>
</dbReference>
<feature type="region of interest" description="Disordered" evidence="11">
    <location>
        <begin position="155"/>
        <end position="191"/>
    </location>
</feature>
<dbReference type="PANTHER" id="PTHR23359">
    <property type="entry name" value="NUCLEOTIDE KINASE"/>
    <property type="match status" value="1"/>
</dbReference>
<dbReference type="CDD" id="cd22978">
    <property type="entry name" value="DD_AK5"/>
    <property type="match status" value="1"/>
</dbReference>
<feature type="region of interest" description="Disordered" evidence="11">
    <location>
        <begin position="101"/>
        <end position="141"/>
    </location>
</feature>
<evidence type="ECO:0000256" key="9">
    <source>
        <dbReference type="ARBA" id="ARBA00023242"/>
    </source>
</evidence>
<dbReference type="AlphaFoldDB" id="A0AAD5SIG6"/>
<dbReference type="EC" id="2.7.4.3" evidence="2"/>
<reference evidence="12" key="1">
    <citation type="submission" date="2020-05" db="EMBL/GenBank/DDBJ databases">
        <title>Phylogenomic resolution of chytrid fungi.</title>
        <authorList>
            <person name="Stajich J.E."/>
            <person name="Amses K."/>
            <person name="Simmons R."/>
            <person name="Seto K."/>
            <person name="Myers J."/>
            <person name="Bonds A."/>
            <person name="Quandt C.A."/>
            <person name="Barry K."/>
            <person name="Liu P."/>
            <person name="Grigoriev I."/>
            <person name="Longcore J.E."/>
            <person name="James T.Y."/>
        </authorList>
    </citation>
    <scope>NUCLEOTIDE SEQUENCE</scope>
    <source>
        <strain evidence="12">JEL0318</strain>
    </source>
</reference>
<dbReference type="GO" id="GO:0005524">
    <property type="term" value="F:ATP binding"/>
    <property type="evidence" value="ECO:0007669"/>
    <property type="project" value="UniProtKB-KW"/>
</dbReference>
<dbReference type="EMBL" id="JADGJD010000063">
    <property type="protein sequence ID" value="KAJ3055737.1"/>
    <property type="molecule type" value="Genomic_DNA"/>
</dbReference>
<dbReference type="Pfam" id="PF00406">
    <property type="entry name" value="ADK"/>
    <property type="match status" value="5"/>
</dbReference>